<comment type="caution">
    <text evidence="1">The sequence shown here is derived from an EMBL/GenBank/DDBJ whole genome shotgun (WGS) entry which is preliminary data.</text>
</comment>
<evidence type="ECO:0000313" key="1">
    <source>
        <dbReference type="EMBL" id="KAF9646120.1"/>
    </source>
</evidence>
<keyword evidence="2" id="KW-1185">Reference proteome</keyword>
<proteinExistence type="predicted"/>
<name>A0ACB6Z8U5_THEGA</name>
<sequence>MAKGSLMKNILTDQAAAENKLLFLWLPAVGDGSARESSDDSEAATRRVSDPKSGNWLQRTAKRNITLTGLMDKLLKQTVKRSTWIRVSMG</sequence>
<reference evidence="1" key="2">
    <citation type="journal article" date="2020" name="Nat. Commun.">
        <title>Large-scale genome sequencing of mycorrhizal fungi provides insights into the early evolution of symbiotic traits.</title>
        <authorList>
            <person name="Miyauchi S."/>
            <person name="Kiss E."/>
            <person name="Kuo A."/>
            <person name="Drula E."/>
            <person name="Kohler A."/>
            <person name="Sanchez-Garcia M."/>
            <person name="Morin E."/>
            <person name="Andreopoulos B."/>
            <person name="Barry K.W."/>
            <person name="Bonito G."/>
            <person name="Buee M."/>
            <person name="Carver A."/>
            <person name="Chen C."/>
            <person name="Cichocki N."/>
            <person name="Clum A."/>
            <person name="Culley D."/>
            <person name="Crous P.W."/>
            <person name="Fauchery L."/>
            <person name="Girlanda M."/>
            <person name="Hayes R.D."/>
            <person name="Keri Z."/>
            <person name="LaButti K."/>
            <person name="Lipzen A."/>
            <person name="Lombard V."/>
            <person name="Magnuson J."/>
            <person name="Maillard F."/>
            <person name="Murat C."/>
            <person name="Nolan M."/>
            <person name="Ohm R.A."/>
            <person name="Pangilinan J."/>
            <person name="Pereira M.F."/>
            <person name="Perotto S."/>
            <person name="Peter M."/>
            <person name="Pfister S."/>
            <person name="Riley R."/>
            <person name="Sitrit Y."/>
            <person name="Stielow J.B."/>
            <person name="Szollosi G."/>
            <person name="Zifcakova L."/>
            <person name="Stursova M."/>
            <person name="Spatafora J.W."/>
            <person name="Tedersoo L."/>
            <person name="Vaario L.M."/>
            <person name="Yamada A."/>
            <person name="Yan M."/>
            <person name="Wang P."/>
            <person name="Xu J."/>
            <person name="Bruns T."/>
            <person name="Baldrian P."/>
            <person name="Vilgalys R."/>
            <person name="Dunand C."/>
            <person name="Henrissat B."/>
            <person name="Grigoriev I.V."/>
            <person name="Hibbett D."/>
            <person name="Nagy L.G."/>
            <person name="Martin F.M."/>
        </authorList>
    </citation>
    <scope>NUCLEOTIDE SEQUENCE</scope>
    <source>
        <strain evidence="1">P2</strain>
    </source>
</reference>
<protein>
    <submittedName>
        <fullName evidence="1">Uncharacterized protein</fullName>
    </submittedName>
</protein>
<reference evidence="1" key="1">
    <citation type="submission" date="2019-10" db="EMBL/GenBank/DDBJ databases">
        <authorList>
            <consortium name="DOE Joint Genome Institute"/>
            <person name="Kuo A."/>
            <person name="Miyauchi S."/>
            <person name="Kiss E."/>
            <person name="Drula E."/>
            <person name="Kohler A."/>
            <person name="Sanchez-Garcia M."/>
            <person name="Andreopoulos B."/>
            <person name="Barry K.W."/>
            <person name="Bonito G."/>
            <person name="Buee M."/>
            <person name="Carver A."/>
            <person name="Chen C."/>
            <person name="Cichocki N."/>
            <person name="Clum A."/>
            <person name="Culley D."/>
            <person name="Crous P.W."/>
            <person name="Fauchery L."/>
            <person name="Girlanda M."/>
            <person name="Hayes R."/>
            <person name="Keri Z."/>
            <person name="Labutti K."/>
            <person name="Lipzen A."/>
            <person name="Lombard V."/>
            <person name="Magnuson J."/>
            <person name="Maillard F."/>
            <person name="Morin E."/>
            <person name="Murat C."/>
            <person name="Nolan M."/>
            <person name="Ohm R."/>
            <person name="Pangilinan J."/>
            <person name="Pereira M."/>
            <person name="Perotto S."/>
            <person name="Peter M."/>
            <person name="Riley R."/>
            <person name="Sitrit Y."/>
            <person name="Stielow B."/>
            <person name="Szollosi G."/>
            <person name="Zifcakova L."/>
            <person name="Stursova M."/>
            <person name="Spatafora J.W."/>
            <person name="Tedersoo L."/>
            <person name="Vaario L.-M."/>
            <person name="Yamada A."/>
            <person name="Yan M."/>
            <person name="Wang P."/>
            <person name="Xu J."/>
            <person name="Bruns T."/>
            <person name="Baldrian P."/>
            <person name="Vilgalys R."/>
            <person name="Henrissat B."/>
            <person name="Grigoriev I.V."/>
            <person name="Hibbett D."/>
            <person name="Nagy L.G."/>
            <person name="Martin F.M."/>
        </authorList>
    </citation>
    <scope>NUCLEOTIDE SEQUENCE</scope>
    <source>
        <strain evidence="1">P2</strain>
    </source>
</reference>
<dbReference type="Proteomes" id="UP000886501">
    <property type="component" value="Unassembled WGS sequence"/>
</dbReference>
<accession>A0ACB6Z8U5</accession>
<evidence type="ECO:0000313" key="2">
    <source>
        <dbReference type="Proteomes" id="UP000886501"/>
    </source>
</evidence>
<dbReference type="EMBL" id="MU118067">
    <property type="protein sequence ID" value="KAF9646120.1"/>
    <property type="molecule type" value="Genomic_DNA"/>
</dbReference>
<gene>
    <name evidence="1" type="ORF">BDM02DRAFT_3119142</name>
</gene>
<organism evidence="1 2">
    <name type="scientific">Thelephora ganbajun</name>
    <name type="common">Ganba fungus</name>
    <dbReference type="NCBI Taxonomy" id="370292"/>
    <lineage>
        <taxon>Eukaryota</taxon>
        <taxon>Fungi</taxon>
        <taxon>Dikarya</taxon>
        <taxon>Basidiomycota</taxon>
        <taxon>Agaricomycotina</taxon>
        <taxon>Agaricomycetes</taxon>
        <taxon>Thelephorales</taxon>
        <taxon>Thelephoraceae</taxon>
        <taxon>Thelephora</taxon>
    </lineage>
</organism>